<evidence type="ECO:0000313" key="9">
    <source>
        <dbReference type="Proteomes" id="UP000708576"/>
    </source>
</evidence>
<evidence type="ECO:0000256" key="2">
    <source>
        <dbReference type="ARBA" id="ARBA00023012"/>
    </source>
</evidence>
<dbReference type="SMART" id="SM00448">
    <property type="entry name" value="REC"/>
    <property type="match status" value="1"/>
</dbReference>
<dbReference type="InterPro" id="IPR039420">
    <property type="entry name" value="WalR-like"/>
</dbReference>
<dbReference type="RefSeq" id="WP_212214671.1">
    <property type="nucleotide sequence ID" value="NZ_JAGUCO010000003.1"/>
</dbReference>
<dbReference type="Gene3D" id="3.40.50.2300">
    <property type="match status" value="1"/>
</dbReference>
<dbReference type="Gene3D" id="6.10.250.690">
    <property type="match status" value="1"/>
</dbReference>
<evidence type="ECO:0000256" key="3">
    <source>
        <dbReference type="ARBA" id="ARBA00023125"/>
    </source>
</evidence>
<comment type="caution">
    <text evidence="8">The sequence shown here is derived from an EMBL/GenBank/DDBJ whole genome shotgun (WGS) entry which is preliminary data.</text>
</comment>
<feature type="domain" description="Response regulatory" evidence="6">
    <location>
        <begin position="6"/>
        <end position="120"/>
    </location>
</feature>
<dbReference type="SMART" id="SM00862">
    <property type="entry name" value="Trans_reg_C"/>
    <property type="match status" value="1"/>
</dbReference>
<reference evidence="8 9" key="1">
    <citation type="journal article" date="2015" name="Int. J. Syst. Evol. Microbiol.">
        <title>Carboxylicivirga linearis sp. nov., isolated from a sea cucumber culture pond.</title>
        <authorList>
            <person name="Wang F.Q."/>
            <person name="Zhou Y.X."/>
            <person name="Lin X.Z."/>
            <person name="Chen G.J."/>
            <person name="Du Z.J."/>
        </authorList>
    </citation>
    <scope>NUCLEOTIDE SEQUENCE [LARGE SCALE GENOMIC DNA]</scope>
    <source>
        <strain evidence="8 9">FB218</strain>
    </source>
</reference>
<evidence type="ECO:0000256" key="4">
    <source>
        <dbReference type="PROSITE-ProRule" id="PRU00169"/>
    </source>
</evidence>
<dbReference type="InterPro" id="IPR036388">
    <property type="entry name" value="WH-like_DNA-bd_sf"/>
</dbReference>
<dbReference type="PANTHER" id="PTHR48111:SF40">
    <property type="entry name" value="PHOSPHATE REGULON TRANSCRIPTIONAL REGULATORY PROTEIN PHOB"/>
    <property type="match status" value="1"/>
</dbReference>
<dbReference type="SUPFAM" id="SSF52172">
    <property type="entry name" value="CheY-like"/>
    <property type="match status" value="1"/>
</dbReference>
<accession>A0ABS5JSE0</accession>
<evidence type="ECO:0000259" key="6">
    <source>
        <dbReference type="PROSITE" id="PS50110"/>
    </source>
</evidence>
<dbReference type="SUPFAM" id="SSF46894">
    <property type="entry name" value="C-terminal effector domain of the bipartite response regulators"/>
    <property type="match status" value="1"/>
</dbReference>
<evidence type="ECO:0000256" key="5">
    <source>
        <dbReference type="PROSITE-ProRule" id="PRU01091"/>
    </source>
</evidence>
<organism evidence="8 9">
    <name type="scientific">Carboxylicivirga linearis</name>
    <dbReference type="NCBI Taxonomy" id="1628157"/>
    <lineage>
        <taxon>Bacteria</taxon>
        <taxon>Pseudomonadati</taxon>
        <taxon>Bacteroidota</taxon>
        <taxon>Bacteroidia</taxon>
        <taxon>Marinilabiliales</taxon>
        <taxon>Marinilabiliaceae</taxon>
        <taxon>Carboxylicivirga</taxon>
    </lineage>
</organism>
<protein>
    <submittedName>
        <fullName evidence="8">Response regulator transcription factor</fullName>
    </submittedName>
</protein>
<feature type="domain" description="OmpR/PhoB-type" evidence="7">
    <location>
        <begin position="130"/>
        <end position="227"/>
    </location>
</feature>
<dbReference type="Proteomes" id="UP000708576">
    <property type="component" value="Unassembled WGS sequence"/>
</dbReference>
<evidence type="ECO:0000313" key="8">
    <source>
        <dbReference type="EMBL" id="MBS2097798.1"/>
    </source>
</evidence>
<sequence>MEKEYKILLTEDDENLGMLLREYLEAKGFETDLLPDGEEGYKAFMSKKYDCCILDVMMPKKDGFSLAKDIRMVNADIPIVFLTAKSLKEDIFQGFKIGADDYLTKPFSMEELLFRIEAILRRTKGGNVAQEFYQLGKFKFDTQKQQLINDENIIKLTTKESELLKLLCTNANKVLERNFALKTIWVDDNYFNARSMDVYITKLRKHLKDEPSVEIINVHGKGYKLVM</sequence>
<evidence type="ECO:0000259" key="7">
    <source>
        <dbReference type="PROSITE" id="PS51755"/>
    </source>
</evidence>
<dbReference type="InterPro" id="IPR001867">
    <property type="entry name" value="OmpR/PhoB-type_DNA-bd"/>
</dbReference>
<dbReference type="PROSITE" id="PS50110">
    <property type="entry name" value="RESPONSE_REGULATORY"/>
    <property type="match status" value="1"/>
</dbReference>
<keyword evidence="9" id="KW-1185">Reference proteome</keyword>
<dbReference type="PANTHER" id="PTHR48111">
    <property type="entry name" value="REGULATOR OF RPOS"/>
    <property type="match status" value="1"/>
</dbReference>
<dbReference type="PROSITE" id="PS51755">
    <property type="entry name" value="OMPR_PHOB"/>
    <property type="match status" value="1"/>
</dbReference>
<keyword evidence="1 4" id="KW-0597">Phosphoprotein</keyword>
<dbReference type="InterPro" id="IPR011006">
    <property type="entry name" value="CheY-like_superfamily"/>
</dbReference>
<dbReference type="CDD" id="cd17574">
    <property type="entry name" value="REC_OmpR"/>
    <property type="match status" value="1"/>
</dbReference>
<dbReference type="InterPro" id="IPR016032">
    <property type="entry name" value="Sig_transdc_resp-reg_C-effctor"/>
</dbReference>
<feature type="modified residue" description="4-aspartylphosphate" evidence="4">
    <location>
        <position position="55"/>
    </location>
</feature>
<dbReference type="EMBL" id="JAGUCO010000003">
    <property type="protein sequence ID" value="MBS2097798.1"/>
    <property type="molecule type" value="Genomic_DNA"/>
</dbReference>
<dbReference type="CDD" id="cd00383">
    <property type="entry name" value="trans_reg_C"/>
    <property type="match status" value="1"/>
</dbReference>
<name>A0ABS5JSE0_9BACT</name>
<keyword evidence="3 5" id="KW-0238">DNA-binding</keyword>
<dbReference type="Gene3D" id="1.10.10.10">
    <property type="entry name" value="Winged helix-like DNA-binding domain superfamily/Winged helix DNA-binding domain"/>
    <property type="match status" value="1"/>
</dbReference>
<dbReference type="InterPro" id="IPR001789">
    <property type="entry name" value="Sig_transdc_resp-reg_receiver"/>
</dbReference>
<dbReference type="Pfam" id="PF00072">
    <property type="entry name" value="Response_reg"/>
    <property type="match status" value="1"/>
</dbReference>
<evidence type="ECO:0000256" key="1">
    <source>
        <dbReference type="ARBA" id="ARBA00022553"/>
    </source>
</evidence>
<keyword evidence="2" id="KW-0902">Two-component regulatory system</keyword>
<feature type="DNA-binding region" description="OmpR/PhoB-type" evidence="5">
    <location>
        <begin position="130"/>
        <end position="227"/>
    </location>
</feature>
<gene>
    <name evidence="8" type="ORF">KEM10_05865</name>
</gene>
<dbReference type="Pfam" id="PF00486">
    <property type="entry name" value="Trans_reg_C"/>
    <property type="match status" value="1"/>
</dbReference>
<proteinExistence type="predicted"/>